<dbReference type="InterPro" id="IPR004843">
    <property type="entry name" value="Calcineurin-like_PHP"/>
</dbReference>
<dbReference type="InterPro" id="IPR029052">
    <property type="entry name" value="Metallo-depent_PP-like"/>
</dbReference>
<dbReference type="Pfam" id="PF00149">
    <property type="entry name" value="Metallophos"/>
    <property type="match status" value="1"/>
</dbReference>
<gene>
    <name evidence="2" type="ORF">PILCRDRAFT_822360</name>
</gene>
<dbReference type="PANTHER" id="PTHR12905:SF18">
    <property type="entry name" value="ESTER HYDROLASE, PUTATIVE (AFU_ORTHOLOGUE AFUA_4G03130)-RELATED"/>
    <property type="match status" value="1"/>
</dbReference>
<sequence>MPARKIFALSTFRCQPILNPNSVRVVCISDTHNVHNSLPPVPSGDLLIYAGDLSNSGTKEEIHVTLDWLQSHPHPHKIFIAGNHDRLFDNISSRVVVEAAYPDVIYLQDSSVSIDVRGRTLNIHGSPRTPRNGSWPFQYPRISATQVSSSDIWAKIPGNTDILITHGPPTSSCTTRSSPCSGLWLSFTA</sequence>
<dbReference type="AlphaFoldDB" id="A0A0C3F7M4"/>
<keyword evidence="3" id="KW-1185">Reference proteome</keyword>
<dbReference type="InParanoid" id="A0A0C3F7M4"/>
<dbReference type="InterPro" id="IPR051693">
    <property type="entry name" value="UPF0046_metallophosphoest"/>
</dbReference>
<evidence type="ECO:0000313" key="2">
    <source>
        <dbReference type="EMBL" id="KIM80620.1"/>
    </source>
</evidence>
<dbReference type="Gene3D" id="3.60.21.10">
    <property type="match status" value="1"/>
</dbReference>
<protein>
    <recommendedName>
        <fullName evidence="1">Calcineurin-like phosphoesterase domain-containing protein</fullName>
    </recommendedName>
</protein>
<reference evidence="2 3" key="1">
    <citation type="submission" date="2014-04" db="EMBL/GenBank/DDBJ databases">
        <authorList>
            <consortium name="DOE Joint Genome Institute"/>
            <person name="Kuo A."/>
            <person name="Tarkka M."/>
            <person name="Buscot F."/>
            <person name="Kohler A."/>
            <person name="Nagy L.G."/>
            <person name="Floudas D."/>
            <person name="Copeland A."/>
            <person name="Barry K.W."/>
            <person name="Cichocki N."/>
            <person name="Veneault-Fourrey C."/>
            <person name="LaButti K."/>
            <person name="Lindquist E.A."/>
            <person name="Lipzen A."/>
            <person name="Lundell T."/>
            <person name="Morin E."/>
            <person name="Murat C."/>
            <person name="Sun H."/>
            <person name="Tunlid A."/>
            <person name="Henrissat B."/>
            <person name="Grigoriev I.V."/>
            <person name="Hibbett D.S."/>
            <person name="Martin F."/>
            <person name="Nordberg H.P."/>
            <person name="Cantor M.N."/>
            <person name="Hua S.X."/>
        </authorList>
    </citation>
    <scope>NUCLEOTIDE SEQUENCE [LARGE SCALE GENOMIC DNA]</scope>
    <source>
        <strain evidence="2 3">F 1598</strain>
    </source>
</reference>
<dbReference type="OrthoDB" id="630188at2759"/>
<dbReference type="SUPFAM" id="SSF56300">
    <property type="entry name" value="Metallo-dependent phosphatases"/>
    <property type="match status" value="1"/>
</dbReference>
<proteinExistence type="predicted"/>
<name>A0A0C3F7M4_PILCF</name>
<dbReference type="HOGENOM" id="CLU_1434949_0_0_1"/>
<feature type="domain" description="Calcineurin-like phosphoesterase" evidence="1">
    <location>
        <begin position="24"/>
        <end position="173"/>
    </location>
</feature>
<dbReference type="GO" id="GO:0016787">
    <property type="term" value="F:hydrolase activity"/>
    <property type="evidence" value="ECO:0007669"/>
    <property type="project" value="InterPro"/>
</dbReference>
<dbReference type="PANTHER" id="PTHR12905">
    <property type="entry name" value="METALLOPHOSPHOESTERASE"/>
    <property type="match status" value="1"/>
</dbReference>
<evidence type="ECO:0000259" key="1">
    <source>
        <dbReference type="Pfam" id="PF00149"/>
    </source>
</evidence>
<dbReference type="Proteomes" id="UP000054166">
    <property type="component" value="Unassembled WGS sequence"/>
</dbReference>
<reference evidence="3" key="2">
    <citation type="submission" date="2015-01" db="EMBL/GenBank/DDBJ databases">
        <title>Evolutionary Origins and Diversification of the Mycorrhizal Mutualists.</title>
        <authorList>
            <consortium name="DOE Joint Genome Institute"/>
            <consortium name="Mycorrhizal Genomics Consortium"/>
            <person name="Kohler A."/>
            <person name="Kuo A."/>
            <person name="Nagy L.G."/>
            <person name="Floudas D."/>
            <person name="Copeland A."/>
            <person name="Barry K.W."/>
            <person name="Cichocki N."/>
            <person name="Veneault-Fourrey C."/>
            <person name="LaButti K."/>
            <person name="Lindquist E.A."/>
            <person name="Lipzen A."/>
            <person name="Lundell T."/>
            <person name="Morin E."/>
            <person name="Murat C."/>
            <person name="Riley R."/>
            <person name="Ohm R."/>
            <person name="Sun H."/>
            <person name="Tunlid A."/>
            <person name="Henrissat B."/>
            <person name="Grigoriev I.V."/>
            <person name="Hibbett D.S."/>
            <person name="Martin F."/>
        </authorList>
    </citation>
    <scope>NUCLEOTIDE SEQUENCE [LARGE SCALE GENOMIC DNA]</scope>
    <source>
        <strain evidence="3">F 1598</strain>
    </source>
</reference>
<organism evidence="2 3">
    <name type="scientific">Piloderma croceum (strain F 1598)</name>
    <dbReference type="NCBI Taxonomy" id="765440"/>
    <lineage>
        <taxon>Eukaryota</taxon>
        <taxon>Fungi</taxon>
        <taxon>Dikarya</taxon>
        <taxon>Basidiomycota</taxon>
        <taxon>Agaricomycotina</taxon>
        <taxon>Agaricomycetes</taxon>
        <taxon>Agaricomycetidae</taxon>
        <taxon>Atheliales</taxon>
        <taxon>Atheliaceae</taxon>
        <taxon>Piloderma</taxon>
    </lineage>
</organism>
<accession>A0A0C3F7M4</accession>
<evidence type="ECO:0000313" key="3">
    <source>
        <dbReference type="Proteomes" id="UP000054166"/>
    </source>
</evidence>
<dbReference type="EMBL" id="KN833003">
    <property type="protein sequence ID" value="KIM80620.1"/>
    <property type="molecule type" value="Genomic_DNA"/>
</dbReference>